<sequence length="14" mass="1621">DFPIYVIYSASKAF</sequence>
<reference evidence="1" key="2">
    <citation type="journal article" date="2016" name="Fungal Biol.">
        <title>Ochratoxin A production by Penicillium thymicola.</title>
        <authorList>
            <person name="Nguyen H.D.T."/>
            <person name="McMullin D.R."/>
            <person name="Ponomareva E."/>
            <person name="Riley R."/>
            <person name="Pomraning K.R."/>
            <person name="Baker S.E."/>
            <person name="Seifert K.A."/>
        </authorList>
    </citation>
    <scope>NUCLEOTIDE SEQUENCE</scope>
    <source>
        <strain evidence="1">DAOM 180753</strain>
    </source>
</reference>
<evidence type="ECO:0000313" key="1">
    <source>
        <dbReference type="EMBL" id="KAJ9484180.1"/>
    </source>
</evidence>
<accession>A0AAI9TBA3</accession>
<dbReference type="EMBL" id="LACB01000362">
    <property type="protein sequence ID" value="KAJ9484180.1"/>
    <property type="molecule type" value="Genomic_DNA"/>
</dbReference>
<proteinExistence type="predicted"/>
<name>A0AAI9TBA3_PENTH</name>
<protein>
    <submittedName>
        <fullName evidence="1">Uncharacterized protein</fullName>
    </submittedName>
</protein>
<gene>
    <name evidence="1" type="ORF">VN97_g9209</name>
</gene>
<keyword evidence="2" id="KW-1185">Reference proteome</keyword>
<reference evidence="1" key="1">
    <citation type="submission" date="2015-06" db="EMBL/GenBank/DDBJ databases">
        <authorList>
            <person name="Nguyen H."/>
        </authorList>
    </citation>
    <scope>NUCLEOTIDE SEQUENCE</scope>
    <source>
        <strain evidence="1">DAOM 180753</strain>
    </source>
</reference>
<evidence type="ECO:0000313" key="2">
    <source>
        <dbReference type="Proteomes" id="UP001227192"/>
    </source>
</evidence>
<feature type="non-terminal residue" evidence="1">
    <location>
        <position position="1"/>
    </location>
</feature>
<dbReference type="Proteomes" id="UP001227192">
    <property type="component" value="Unassembled WGS sequence"/>
</dbReference>
<organism evidence="1 2">
    <name type="scientific">Penicillium thymicola</name>
    <dbReference type="NCBI Taxonomy" id="293382"/>
    <lineage>
        <taxon>Eukaryota</taxon>
        <taxon>Fungi</taxon>
        <taxon>Dikarya</taxon>
        <taxon>Ascomycota</taxon>
        <taxon>Pezizomycotina</taxon>
        <taxon>Eurotiomycetes</taxon>
        <taxon>Eurotiomycetidae</taxon>
        <taxon>Eurotiales</taxon>
        <taxon>Aspergillaceae</taxon>
        <taxon>Penicillium</taxon>
    </lineage>
</organism>
<comment type="caution">
    <text evidence="1">The sequence shown here is derived from an EMBL/GenBank/DDBJ whole genome shotgun (WGS) entry which is preliminary data.</text>
</comment>